<comment type="caution">
    <text evidence="1">The sequence shown here is derived from an EMBL/GenBank/DDBJ whole genome shotgun (WGS) entry which is preliminary data.</text>
</comment>
<protein>
    <submittedName>
        <fullName evidence="1">Uncharacterized protein</fullName>
    </submittedName>
</protein>
<evidence type="ECO:0000313" key="2">
    <source>
        <dbReference type="Proteomes" id="UP000241769"/>
    </source>
</evidence>
<keyword evidence="2" id="KW-1185">Reference proteome</keyword>
<gene>
    <name evidence="1" type="ORF">PROFUN_15907</name>
</gene>
<dbReference type="EMBL" id="MDYQ01000440">
    <property type="protein sequence ID" value="PRP74815.1"/>
    <property type="molecule type" value="Genomic_DNA"/>
</dbReference>
<sequence>MARRFYLAVRGPQGMGHTNTAIALAQPKRKTTPQVYTDKYHNNRMETS</sequence>
<evidence type="ECO:0000313" key="1">
    <source>
        <dbReference type="EMBL" id="PRP74815.1"/>
    </source>
</evidence>
<dbReference type="AlphaFoldDB" id="A0A2P6MSY5"/>
<accession>A0A2P6MSY5</accession>
<proteinExistence type="predicted"/>
<dbReference type="InParanoid" id="A0A2P6MSY5"/>
<organism evidence="1 2">
    <name type="scientific">Planoprotostelium fungivorum</name>
    <dbReference type="NCBI Taxonomy" id="1890364"/>
    <lineage>
        <taxon>Eukaryota</taxon>
        <taxon>Amoebozoa</taxon>
        <taxon>Evosea</taxon>
        <taxon>Variosea</taxon>
        <taxon>Cavosteliida</taxon>
        <taxon>Cavosteliaceae</taxon>
        <taxon>Planoprotostelium</taxon>
    </lineage>
</organism>
<dbReference type="Proteomes" id="UP000241769">
    <property type="component" value="Unassembled WGS sequence"/>
</dbReference>
<name>A0A2P6MSY5_9EUKA</name>
<reference evidence="1 2" key="1">
    <citation type="journal article" date="2018" name="Genome Biol. Evol.">
        <title>Multiple Roots of Fruiting Body Formation in Amoebozoa.</title>
        <authorList>
            <person name="Hillmann F."/>
            <person name="Forbes G."/>
            <person name="Novohradska S."/>
            <person name="Ferling I."/>
            <person name="Riege K."/>
            <person name="Groth M."/>
            <person name="Westermann M."/>
            <person name="Marz M."/>
            <person name="Spaller T."/>
            <person name="Winckler T."/>
            <person name="Schaap P."/>
            <person name="Glockner G."/>
        </authorList>
    </citation>
    <scope>NUCLEOTIDE SEQUENCE [LARGE SCALE GENOMIC DNA]</scope>
    <source>
        <strain evidence="1 2">Jena</strain>
    </source>
</reference>